<feature type="domain" description="CP-type G" evidence="8">
    <location>
        <begin position="162"/>
        <end position="432"/>
    </location>
</feature>
<keyword evidence="2" id="KW-0963">Cytoplasm</keyword>
<dbReference type="SUPFAM" id="SSF52540">
    <property type="entry name" value="P-loop containing nucleoside triphosphate hydrolases"/>
    <property type="match status" value="1"/>
</dbReference>
<feature type="compositionally biased region" description="Basic residues" evidence="7">
    <location>
        <begin position="644"/>
        <end position="658"/>
    </location>
</feature>
<keyword evidence="6" id="KW-0175">Coiled coil</keyword>
<keyword evidence="3" id="KW-0547">Nucleotide-binding</keyword>
<organism evidence="9 10">
    <name type="scientific">Trametes cubensis</name>
    <dbReference type="NCBI Taxonomy" id="1111947"/>
    <lineage>
        <taxon>Eukaryota</taxon>
        <taxon>Fungi</taxon>
        <taxon>Dikarya</taxon>
        <taxon>Basidiomycota</taxon>
        <taxon>Agaricomycotina</taxon>
        <taxon>Agaricomycetes</taxon>
        <taxon>Polyporales</taxon>
        <taxon>Polyporaceae</taxon>
        <taxon>Trametes</taxon>
    </lineage>
</organism>
<dbReference type="InterPro" id="IPR030378">
    <property type="entry name" value="G_CP_dom"/>
</dbReference>
<feature type="region of interest" description="Disordered" evidence="7">
    <location>
        <begin position="92"/>
        <end position="112"/>
    </location>
</feature>
<evidence type="ECO:0000313" key="9">
    <source>
        <dbReference type="EMBL" id="KAJ8469231.1"/>
    </source>
</evidence>
<feature type="compositionally biased region" description="Acidic residues" evidence="7">
    <location>
        <begin position="309"/>
        <end position="325"/>
    </location>
</feature>
<dbReference type="PANTHER" id="PTHR45709">
    <property type="entry name" value="LARGE SUBUNIT GTPASE 1 HOMOLOG-RELATED"/>
    <property type="match status" value="1"/>
</dbReference>
<dbReference type="EMBL" id="JAPEVG010000299">
    <property type="protein sequence ID" value="KAJ8469231.1"/>
    <property type="molecule type" value="Genomic_DNA"/>
</dbReference>
<comment type="caution">
    <text evidence="9">The sequence shown here is derived from an EMBL/GenBank/DDBJ whole genome shotgun (WGS) entry which is preliminary data.</text>
</comment>
<reference evidence="9" key="1">
    <citation type="submission" date="2022-11" db="EMBL/GenBank/DDBJ databases">
        <title>Genome Sequence of Cubamyces cubensis.</title>
        <authorList>
            <person name="Buettner E."/>
        </authorList>
    </citation>
    <scope>NUCLEOTIDE SEQUENCE</scope>
    <source>
        <strain evidence="9">MPL-01</strain>
    </source>
</reference>
<dbReference type="InterPro" id="IPR027417">
    <property type="entry name" value="P-loop_NTPase"/>
</dbReference>
<evidence type="ECO:0000256" key="7">
    <source>
        <dbReference type="SAM" id="MobiDB-lite"/>
    </source>
</evidence>
<dbReference type="InterPro" id="IPR006073">
    <property type="entry name" value="GTP-bd"/>
</dbReference>
<dbReference type="AlphaFoldDB" id="A0AAD7TLZ9"/>
<keyword evidence="5" id="KW-0342">GTP-binding</keyword>
<feature type="compositionally biased region" description="Acidic residues" evidence="7">
    <location>
        <begin position="290"/>
        <end position="301"/>
    </location>
</feature>
<evidence type="ECO:0000256" key="4">
    <source>
        <dbReference type="ARBA" id="ARBA00022801"/>
    </source>
</evidence>
<dbReference type="Proteomes" id="UP001215151">
    <property type="component" value="Unassembled WGS sequence"/>
</dbReference>
<dbReference type="Gene3D" id="3.40.50.300">
    <property type="entry name" value="P-loop containing nucleotide triphosphate hydrolases"/>
    <property type="match status" value="2"/>
</dbReference>
<dbReference type="CDD" id="cd01857">
    <property type="entry name" value="HSR1_MMR1"/>
    <property type="match status" value="1"/>
</dbReference>
<dbReference type="GO" id="GO:0005829">
    <property type="term" value="C:cytosol"/>
    <property type="evidence" value="ECO:0007669"/>
    <property type="project" value="TreeGrafter"/>
</dbReference>
<proteinExistence type="predicted"/>
<dbReference type="PROSITE" id="PS51721">
    <property type="entry name" value="G_CP"/>
    <property type="match status" value="1"/>
</dbReference>
<dbReference type="InterPro" id="IPR043358">
    <property type="entry name" value="GNL1-like"/>
</dbReference>
<gene>
    <name evidence="9" type="ORF">ONZ51_g9131</name>
</gene>
<evidence type="ECO:0000313" key="10">
    <source>
        <dbReference type="Proteomes" id="UP001215151"/>
    </source>
</evidence>
<evidence type="ECO:0000256" key="6">
    <source>
        <dbReference type="SAM" id="Coils"/>
    </source>
</evidence>
<accession>A0AAD7TLZ9</accession>
<dbReference type="PANTHER" id="PTHR45709:SF2">
    <property type="entry name" value="LARGE SUBUNIT GTPASE 1 HOMOLOG"/>
    <property type="match status" value="1"/>
</dbReference>
<evidence type="ECO:0000256" key="1">
    <source>
        <dbReference type="ARBA" id="ARBA00004496"/>
    </source>
</evidence>
<dbReference type="Pfam" id="PF01926">
    <property type="entry name" value="MMR_HSR1"/>
    <property type="match status" value="1"/>
</dbReference>
<dbReference type="GO" id="GO:0003924">
    <property type="term" value="F:GTPase activity"/>
    <property type="evidence" value="ECO:0007669"/>
    <property type="project" value="InterPro"/>
</dbReference>
<keyword evidence="4" id="KW-0378">Hydrolase</keyword>
<keyword evidence="10" id="KW-1185">Reference proteome</keyword>
<evidence type="ECO:0000256" key="2">
    <source>
        <dbReference type="ARBA" id="ARBA00022490"/>
    </source>
</evidence>
<dbReference type="GO" id="GO:0000054">
    <property type="term" value="P:ribosomal subunit export from nucleus"/>
    <property type="evidence" value="ECO:0007669"/>
    <property type="project" value="TreeGrafter"/>
</dbReference>
<feature type="region of interest" description="Disordered" evidence="7">
    <location>
        <begin position="639"/>
        <end position="664"/>
    </location>
</feature>
<feature type="region of interest" description="Disordered" evidence="7">
    <location>
        <begin position="279"/>
        <end position="339"/>
    </location>
</feature>
<feature type="coiled-coil region" evidence="6">
    <location>
        <begin position="252"/>
        <end position="279"/>
    </location>
</feature>
<name>A0AAD7TLZ9_9APHY</name>
<evidence type="ECO:0000259" key="8">
    <source>
        <dbReference type="PROSITE" id="PS51721"/>
    </source>
</evidence>
<evidence type="ECO:0000256" key="5">
    <source>
        <dbReference type="ARBA" id="ARBA00023134"/>
    </source>
</evidence>
<protein>
    <recommendedName>
        <fullName evidence="8">CP-type G domain-containing protein</fullName>
    </recommendedName>
</protein>
<evidence type="ECO:0000256" key="3">
    <source>
        <dbReference type="ARBA" id="ARBA00022741"/>
    </source>
</evidence>
<sequence length="664" mass="73321">MAPKGRNPNPSGLGRAIINKKTKDARIARETGLYTTDIDPTSRLQSITQERDLDEFLNTATLAGTQFTAERRNVKIINVAPGAQQNPYLLSEEEERSTLQKQSENKQRLRVPRRPPWTKSMTTAQLDRQEKDAFLEWRRGLADLQERDKFLLTPFERNIEVWRQLWRVLERSHLVVQIVDARNPLRFRCEDLEAYVQDVEGAEGEAGTGKGKRRSLLLINKADLLTAKQRKLWADYFDSQGVHYAFFSAANAAAIQEARREAEAAAARAEEAAAAAAASAASKVSREGKEDDEGAFEESDRDDGTPPESPDEESDEESSEDESEDGTFLPVDDGPDAQDPRTRVLSVLELEELFIKSAPDLSTFTDSSGQHPTKLVVGLVGYPNVGKSSTINALIGEKKVSVSSTPGKTKHFQTIHLSPSLVLCDCPGLVFPQFATTKADLVCDGVLPIDQMREHTGPTALVVKRIPKEVLEAIYGLSIRTKGVEEGGDGKITGTDLLVAYAIARGFMRSGQGNPDEARAARYILKDYVNAKLLFCHPPPGISEDEFNEETRQIALKRAIGKKRAPTTRVGNKSRKLDQEFFANNASVAARPFTQGVKGQGQEFSRARIYPHQNMVADDGTPLSGRRARIAAVMAAAGGEIQSGKKHHKRMKRVKQRSGKGYDD</sequence>
<comment type="subcellular location">
    <subcellularLocation>
        <location evidence="1">Cytoplasm</location>
    </subcellularLocation>
</comment>
<dbReference type="GO" id="GO:0005525">
    <property type="term" value="F:GTP binding"/>
    <property type="evidence" value="ECO:0007669"/>
    <property type="project" value="UniProtKB-KW"/>
</dbReference>